<comment type="caution">
    <text evidence="6">The sequence shown here is derived from an EMBL/GenBank/DDBJ whole genome shotgun (WGS) entry which is preliminary data.</text>
</comment>
<feature type="repeat" description="HEAT" evidence="2">
    <location>
        <begin position="483"/>
        <end position="521"/>
    </location>
</feature>
<accession>A0AAV2HHK6</accession>
<name>A0AAV2HHK6_LYMST</name>
<dbReference type="Proteomes" id="UP001497497">
    <property type="component" value="Unassembled WGS sequence"/>
</dbReference>
<protein>
    <recommendedName>
        <fullName evidence="8">DUF1308 domain-containing protein</fullName>
    </recommendedName>
</protein>
<evidence type="ECO:0000313" key="7">
    <source>
        <dbReference type="Proteomes" id="UP001497497"/>
    </source>
</evidence>
<feature type="domain" description="DUF1308" evidence="4">
    <location>
        <begin position="443"/>
        <end position="603"/>
    </location>
</feature>
<organism evidence="6 7">
    <name type="scientific">Lymnaea stagnalis</name>
    <name type="common">Great pond snail</name>
    <name type="synonym">Helix stagnalis</name>
    <dbReference type="NCBI Taxonomy" id="6523"/>
    <lineage>
        <taxon>Eukaryota</taxon>
        <taxon>Metazoa</taxon>
        <taxon>Spiralia</taxon>
        <taxon>Lophotrochozoa</taxon>
        <taxon>Mollusca</taxon>
        <taxon>Gastropoda</taxon>
        <taxon>Heterobranchia</taxon>
        <taxon>Euthyneura</taxon>
        <taxon>Panpulmonata</taxon>
        <taxon>Hygrophila</taxon>
        <taxon>Lymnaeoidea</taxon>
        <taxon>Lymnaeidae</taxon>
        <taxon>Lymnaea</taxon>
    </lineage>
</organism>
<feature type="compositionally biased region" description="Polar residues" evidence="3">
    <location>
        <begin position="350"/>
        <end position="376"/>
    </location>
</feature>
<keyword evidence="7" id="KW-1185">Reference proteome</keyword>
<evidence type="ECO:0000256" key="1">
    <source>
        <dbReference type="ARBA" id="ARBA00006588"/>
    </source>
</evidence>
<dbReference type="InterPro" id="IPR021133">
    <property type="entry name" value="HEAT_type_2"/>
</dbReference>
<reference evidence="6 7" key="1">
    <citation type="submission" date="2024-04" db="EMBL/GenBank/DDBJ databases">
        <authorList>
            <consortium name="Genoscope - CEA"/>
            <person name="William W."/>
        </authorList>
    </citation>
    <scope>NUCLEOTIDE SEQUENCE [LARGE SCALE GENOMIC DNA]</scope>
</reference>
<dbReference type="PANTHER" id="PTHR13379">
    <property type="entry name" value="UNCHARACTERIZED DUF1308"/>
    <property type="match status" value="1"/>
</dbReference>
<evidence type="ECO:0000256" key="3">
    <source>
        <dbReference type="SAM" id="MobiDB-lite"/>
    </source>
</evidence>
<dbReference type="InterPro" id="IPR010733">
    <property type="entry name" value="DUF1308"/>
</dbReference>
<sequence length="606" mass="66314">MLFLLNQQRDRVQASHIKSSNLSHFASLVHAAERLPGVVRVLQPFSLPSRADSLVVDIVAGNGHIWVKVIARKAQALHLVWAGKGQFGERDLVSQAEEYLECVKRHPHEFKTPQVVFAFYNQVTEAMSEALEDMGMVVLGERVHVDDKVQVKLESVLCLELDGCQALETNDEQPYDIKSRDAMCAHIHGISGQDVLCSGEEDIISGDVMSLHGDTGCQSNHFHWKMPEMTAKTSALGGHPASATGRDIGDGILETSTLQSGEQVLGGKLVHSYPDPVSAQATLDQTLPRDDALKALSYKISINLDKYNLGPYNRDELSPLGPYNREELSPLAADALVTPHHSKHYHQVSELKSLNEGSEATPGSLSIDMSSDTASPPSVPWDKNIPCPSRESPAARQRHDLFTDEPRQDLFLQLVVSPPVFSSLPASTSGSPSNKTGPPIDRVNLDITSLIALVSSVTNGNCHLTFRDKVLTQQALEERNFPILPVLTEFVQDKELFVCETAVSSFMSILDILGGVKEKERARELLARVNLVKDEPSQRSLGLKCQGRVKERSKVVFGTGDTLQAVTITSNMGFVRAAKGQGVTFPAFLHPARALTEEKEKYASPS</sequence>
<feature type="region of interest" description="Disordered" evidence="3">
    <location>
        <begin position="342"/>
        <end position="397"/>
    </location>
</feature>
<feature type="domain" description="DUF5614" evidence="5">
    <location>
        <begin position="11"/>
        <end position="150"/>
    </location>
</feature>
<evidence type="ECO:0000259" key="5">
    <source>
        <dbReference type="Pfam" id="PF18474"/>
    </source>
</evidence>
<evidence type="ECO:0000313" key="6">
    <source>
        <dbReference type="EMBL" id="CAL1533495.1"/>
    </source>
</evidence>
<dbReference type="Pfam" id="PF07000">
    <property type="entry name" value="DUF1308"/>
    <property type="match status" value="1"/>
</dbReference>
<evidence type="ECO:0008006" key="8">
    <source>
        <dbReference type="Google" id="ProtNLM"/>
    </source>
</evidence>
<dbReference type="InterPro" id="IPR041076">
    <property type="entry name" value="DUF5614"/>
</dbReference>
<dbReference type="PANTHER" id="PTHR13379:SF0">
    <property type="entry name" value="UPF0415 PROTEIN C7ORF25"/>
    <property type="match status" value="1"/>
</dbReference>
<evidence type="ECO:0000256" key="2">
    <source>
        <dbReference type="PROSITE-ProRule" id="PRU00103"/>
    </source>
</evidence>
<evidence type="ECO:0000259" key="4">
    <source>
        <dbReference type="Pfam" id="PF07000"/>
    </source>
</evidence>
<gene>
    <name evidence="6" type="ORF">GSLYS_00007456001</name>
</gene>
<dbReference type="AlphaFoldDB" id="A0AAV2HHK6"/>
<comment type="similarity">
    <text evidence="1">Belongs to the UPF0415 family.</text>
</comment>
<dbReference type="PROSITE" id="PS50077">
    <property type="entry name" value="HEAT_REPEAT"/>
    <property type="match status" value="1"/>
</dbReference>
<proteinExistence type="inferred from homology"/>
<dbReference type="EMBL" id="CAXITT010000144">
    <property type="protein sequence ID" value="CAL1533495.1"/>
    <property type="molecule type" value="Genomic_DNA"/>
</dbReference>
<dbReference type="Pfam" id="PF18474">
    <property type="entry name" value="DUF5614"/>
    <property type="match status" value="1"/>
</dbReference>